<keyword evidence="1" id="KW-0813">Transport</keyword>
<dbReference type="AlphaFoldDB" id="A0A7W5H1I2"/>
<dbReference type="PANTHER" id="PTHR43687:SF6">
    <property type="entry name" value="L-ASPARTATE SEMIALDEHYDE SULFURTRANSFERASE IRON-SULFUR SUBUNIT"/>
    <property type="match status" value="1"/>
</dbReference>
<protein>
    <submittedName>
        <fullName evidence="9">NAD-dependent dihydropyrimidine dehydrogenase PreA subunit</fullName>
    </submittedName>
</protein>
<evidence type="ECO:0000256" key="4">
    <source>
        <dbReference type="ARBA" id="ARBA00022737"/>
    </source>
</evidence>
<evidence type="ECO:0000256" key="6">
    <source>
        <dbReference type="ARBA" id="ARBA00023004"/>
    </source>
</evidence>
<evidence type="ECO:0000256" key="3">
    <source>
        <dbReference type="ARBA" id="ARBA00022723"/>
    </source>
</evidence>
<comment type="caution">
    <text evidence="9">The sequence shown here is derived from an EMBL/GenBank/DDBJ whole genome shotgun (WGS) entry which is preliminary data.</text>
</comment>
<organism evidence="9 10">
    <name type="scientific">Microbacter margulisiae</name>
    <dbReference type="NCBI Taxonomy" id="1350067"/>
    <lineage>
        <taxon>Bacteria</taxon>
        <taxon>Pseudomonadati</taxon>
        <taxon>Bacteroidota</taxon>
        <taxon>Bacteroidia</taxon>
        <taxon>Bacteroidales</taxon>
        <taxon>Porphyromonadaceae</taxon>
        <taxon>Microbacter</taxon>
    </lineage>
</organism>
<dbReference type="GO" id="GO:0046872">
    <property type="term" value="F:metal ion binding"/>
    <property type="evidence" value="ECO:0007669"/>
    <property type="project" value="UniProtKB-KW"/>
</dbReference>
<evidence type="ECO:0000256" key="2">
    <source>
        <dbReference type="ARBA" id="ARBA00022485"/>
    </source>
</evidence>
<dbReference type="InterPro" id="IPR017896">
    <property type="entry name" value="4Fe4S_Fe-S-bd"/>
</dbReference>
<keyword evidence="6" id="KW-0408">Iron</keyword>
<evidence type="ECO:0000256" key="7">
    <source>
        <dbReference type="ARBA" id="ARBA00023014"/>
    </source>
</evidence>
<feature type="domain" description="4Fe-4S ferredoxin-type" evidence="8">
    <location>
        <begin position="4"/>
        <end position="33"/>
    </location>
</feature>
<dbReference type="SUPFAM" id="SSF54862">
    <property type="entry name" value="4Fe-4S ferredoxins"/>
    <property type="match status" value="1"/>
</dbReference>
<evidence type="ECO:0000256" key="5">
    <source>
        <dbReference type="ARBA" id="ARBA00022982"/>
    </source>
</evidence>
<keyword evidence="10" id="KW-1185">Reference proteome</keyword>
<keyword evidence="7" id="KW-0411">Iron-sulfur</keyword>
<dbReference type="PROSITE" id="PS51379">
    <property type="entry name" value="4FE4S_FER_2"/>
    <property type="match status" value="2"/>
</dbReference>
<keyword evidence="2" id="KW-0004">4Fe-4S</keyword>
<evidence type="ECO:0000313" key="9">
    <source>
        <dbReference type="EMBL" id="MBB3186392.1"/>
    </source>
</evidence>
<dbReference type="EMBL" id="JACHYB010000001">
    <property type="protein sequence ID" value="MBB3186392.1"/>
    <property type="molecule type" value="Genomic_DNA"/>
</dbReference>
<dbReference type="InterPro" id="IPR050572">
    <property type="entry name" value="Fe-S_Ferredoxin"/>
</dbReference>
<name>A0A7W5H1I2_9PORP</name>
<accession>A0A7W5H1I2</accession>
<dbReference type="PANTHER" id="PTHR43687">
    <property type="entry name" value="ADENYLYLSULFATE REDUCTASE, BETA SUBUNIT"/>
    <property type="match status" value="1"/>
</dbReference>
<evidence type="ECO:0000313" key="10">
    <source>
        <dbReference type="Proteomes" id="UP000544222"/>
    </source>
</evidence>
<feature type="domain" description="4Fe-4S ferredoxin-type" evidence="8">
    <location>
        <begin position="48"/>
        <end position="78"/>
    </location>
</feature>
<dbReference type="Pfam" id="PF12838">
    <property type="entry name" value="Fer4_7"/>
    <property type="match status" value="1"/>
</dbReference>
<evidence type="ECO:0000259" key="8">
    <source>
        <dbReference type="PROSITE" id="PS51379"/>
    </source>
</evidence>
<dbReference type="RefSeq" id="WP_183412294.1">
    <property type="nucleotide sequence ID" value="NZ_JACHYB010000001.1"/>
</dbReference>
<sequence length="83" mass="9275">MTKRIPTIHADRCHGCGDCVEVCHQYAIALVEQPFPRWKNLLGLPLKYKAALSYPQACTGCGHCVTICRHRAIQIEKIPVSNT</sequence>
<keyword evidence="3" id="KW-0479">Metal-binding</keyword>
<keyword evidence="4" id="KW-0677">Repeat</keyword>
<keyword evidence="5" id="KW-0249">Electron transport</keyword>
<dbReference type="GO" id="GO:0051539">
    <property type="term" value="F:4 iron, 4 sulfur cluster binding"/>
    <property type="evidence" value="ECO:0007669"/>
    <property type="project" value="UniProtKB-KW"/>
</dbReference>
<reference evidence="9 10" key="1">
    <citation type="submission" date="2020-08" db="EMBL/GenBank/DDBJ databases">
        <title>Genomic Encyclopedia of Type Strains, Phase IV (KMG-IV): sequencing the most valuable type-strain genomes for metagenomic binning, comparative biology and taxonomic classification.</title>
        <authorList>
            <person name="Goeker M."/>
        </authorList>
    </citation>
    <scope>NUCLEOTIDE SEQUENCE [LARGE SCALE GENOMIC DNA]</scope>
    <source>
        <strain evidence="9 10">DSM 27471</strain>
    </source>
</reference>
<proteinExistence type="predicted"/>
<dbReference type="Proteomes" id="UP000544222">
    <property type="component" value="Unassembled WGS sequence"/>
</dbReference>
<gene>
    <name evidence="9" type="ORF">FHX64_000555</name>
</gene>
<dbReference type="Gene3D" id="3.30.70.20">
    <property type="match status" value="2"/>
</dbReference>
<evidence type="ECO:0000256" key="1">
    <source>
        <dbReference type="ARBA" id="ARBA00022448"/>
    </source>
</evidence>